<dbReference type="EMBL" id="RDQH01000341">
    <property type="protein sequence ID" value="RXH72425.1"/>
    <property type="molecule type" value="Genomic_DNA"/>
</dbReference>
<comment type="caution">
    <text evidence="2">The sequence shown here is derived from an EMBL/GenBank/DDBJ whole genome shotgun (WGS) entry which is preliminary data.</text>
</comment>
<evidence type="ECO:0000259" key="1">
    <source>
        <dbReference type="Pfam" id="PF05687"/>
    </source>
</evidence>
<dbReference type="GO" id="GO:0006355">
    <property type="term" value="P:regulation of DNA-templated transcription"/>
    <property type="evidence" value="ECO:0007669"/>
    <property type="project" value="UniProtKB-ARBA"/>
</dbReference>
<accession>A0A498HS18</accession>
<evidence type="ECO:0000313" key="2">
    <source>
        <dbReference type="EMBL" id="RXH72425.1"/>
    </source>
</evidence>
<reference evidence="2 3" key="1">
    <citation type="submission" date="2018-10" db="EMBL/GenBank/DDBJ databases">
        <title>A high-quality apple genome assembly.</title>
        <authorList>
            <person name="Hu J."/>
        </authorList>
    </citation>
    <scope>NUCLEOTIDE SEQUENCE [LARGE SCALE GENOMIC DNA]</scope>
    <source>
        <strain evidence="3">cv. HFTH1</strain>
        <tissue evidence="2">Young leaf</tissue>
    </source>
</reference>
<gene>
    <name evidence="2" type="ORF">DVH24_012109</name>
</gene>
<organism evidence="2 3">
    <name type="scientific">Malus domestica</name>
    <name type="common">Apple</name>
    <name type="synonym">Pyrus malus</name>
    <dbReference type="NCBI Taxonomy" id="3750"/>
    <lineage>
        <taxon>Eukaryota</taxon>
        <taxon>Viridiplantae</taxon>
        <taxon>Streptophyta</taxon>
        <taxon>Embryophyta</taxon>
        <taxon>Tracheophyta</taxon>
        <taxon>Spermatophyta</taxon>
        <taxon>Magnoliopsida</taxon>
        <taxon>eudicotyledons</taxon>
        <taxon>Gunneridae</taxon>
        <taxon>Pentapetalae</taxon>
        <taxon>rosids</taxon>
        <taxon>fabids</taxon>
        <taxon>Rosales</taxon>
        <taxon>Rosaceae</taxon>
        <taxon>Amygdaloideae</taxon>
        <taxon>Maleae</taxon>
        <taxon>Malus</taxon>
    </lineage>
</organism>
<dbReference type="Proteomes" id="UP000290289">
    <property type="component" value="Chromosome 15"/>
</dbReference>
<dbReference type="Pfam" id="PF05687">
    <property type="entry name" value="BES1_N"/>
    <property type="match status" value="1"/>
</dbReference>
<name>A0A498HS18_MALDO</name>
<evidence type="ECO:0000313" key="3">
    <source>
        <dbReference type="Proteomes" id="UP000290289"/>
    </source>
</evidence>
<dbReference type="InterPro" id="IPR008540">
    <property type="entry name" value="BES1_N"/>
</dbReference>
<proteinExistence type="predicted"/>
<sequence length="175" mass="19593">MLFQNPSGFVHQHLASSVGIDTKSYVGYLSFFFTSVVNLQKTIQKPIFLPINFPSPLPTLGLSSFGNPTKVPILLLYTTSQRFRYSEIQRPTISSAFNGLLRVLRSFALLCWILWVLSCKSPTKLGIGTRTRSRCSEYGWVVKKDGTTYRKGCKTSPMEKADAPTNMSALPCTHF</sequence>
<feature type="domain" description="BES1/BZR1 plant transcription factor N-terminal" evidence="1">
    <location>
        <begin position="135"/>
        <end position="169"/>
    </location>
</feature>
<dbReference type="AlphaFoldDB" id="A0A498HS18"/>
<protein>
    <recommendedName>
        <fullName evidence="1">BES1/BZR1 plant transcription factor N-terminal domain-containing protein</fullName>
    </recommendedName>
</protein>
<keyword evidence="3" id="KW-1185">Reference proteome</keyword>